<evidence type="ECO:0000256" key="3">
    <source>
        <dbReference type="SAM" id="Coils"/>
    </source>
</evidence>
<evidence type="ECO:0000256" key="4">
    <source>
        <dbReference type="SAM" id="Phobius"/>
    </source>
</evidence>
<dbReference type="STRING" id="379097.SE23_05365"/>
<dbReference type="GO" id="GO:0052621">
    <property type="term" value="F:diguanylate cyclase activity"/>
    <property type="evidence" value="ECO:0007669"/>
    <property type="project" value="UniProtKB-EC"/>
</dbReference>
<evidence type="ECO:0000313" key="6">
    <source>
        <dbReference type="EMBL" id="KGY10279.1"/>
    </source>
</evidence>
<dbReference type="InterPro" id="IPR011990">
    <property type="entry name" value="TPR-like_helical_dom_sf"/>
</dbReference>
<dbReference type="InterPro" id="IPR019734">
    <property type="entry name" value="TPR_rpt"/>
</dbReference>
<dbReference type="SUPFAM" id="SSF48452">
    <property type="entry name" value="TPR-like"/>
    <property type="match status" value="1"/>
</dbReference>
<dbReference type="NCBIfam" id="TIGR00254">
    <property type="entry name" value="GGDEF"/>
    <property type="match status" value="1"/>
</dbReference>
<organism evidence="6 7">
    <name type="scientific">Photobacterium sp. (strain ATCC 43367)</name>
    <dbReference type="NCBI Taxonomy" id="379097"/>
    <lineage>
        <taxon>Bacteria</taxon>
        <taxon>Pseudomonadati</taxon>
        <taxon>Pseudomonadota</taxon>
        <taxon>Gammaproteobacteria</taxon>
        <taxon>Vibrionales</taxon>
        <taxon>Vibrionaceae</taxon>
        <taxon>Vibrio</taxon>
        <taxon>Vibrio oreintalis group</taxon>
    </lineage>
</organism>
<keyword evidence="3" id="KW-0175">Coiled coil</keyword>
<dbReference type="PROSITE" id="PS50887">
    <property type="entry name" value="GGDEF"/>
    <property type="match status" value="1"/>
</dbReference>
<dbReference type="InterPro" id="IPR029787">
    <property type="entry name" value="Nucleotide_cyclase"/>
</dbReference>
<dbReference type="Proteomes" id="UP000030451">
    <property type="component" value="Unassembled WGS sequence"/>
</dbReference>
<dbReference type="EMBL" id="JRWP01000004">
    <property type="protein sequence ID" value="KGY10279.1"/>
    <property type="molecule type" value="Genomic_DNA"/>
</dbReference>
<evidence type="ECO:0000259" key="5">
    <source>
        <dbReference type="PROSITE" id="PS50887"/>
    </source>
</evidence>
<dbReference type="Gene3D" id="3.30.70.270">
    <property type="match status" value="1"/>
</dbReference>
<keyword evidence="4" id="KW-1133">Transmembrane helix</keyword>
<sequence>MFKKATTALLLMSLSLLTVVTLETFLFRPQKLSTSEATAPVLAPEKQLLAIDAEHPLLAIHQLAARSPEEALVRLEQWRAGLTRPPEVIEQIFSLWVRRLAAKNEPSVLDSIDSELNKIAKVHRLSWLLAKLDIESAYKDFRRGSYPEGITKIMDAIKFVEHIRADFLLLEAYNTAGALYNSDNQLKLSQKYFIKGVEVGRKYPESEYNVRFNNNLGLLYVHSEQWERAIEYLVRAEILGEALESIEPETKFIVLMNQSFVYNKLGKVKESREAFAKGIRYIDEHTPALYRIIRLKSETRLLLLEGQPDKALGVAIACMNAEAIDKYPRQLGICQMEHAMALKDLGRLNEAREAIETSIASFTEINHKRWLIRSHLLKANILEKQGEHEQALQVYQTYHEKERNQILSEIQNLGTAFEIQELERERDLLDLQNELKEFEQGLTEQRVRLLYIWLGFALLVAVWLVARWVAERKRNQYLHDLSFNDPLTAVGNRRFYQRELETPVVLDPKAIYRVTLVDIDRFKLINDNFGHEVGDGVLKEVAARIKSELQDHEVIVRWGGEEFLLAVSDGADYCERAQSLIAAVNKKPIVVGDHQLEVTISIGASEPYTLEGLRVSKRAFSIADECLYQAKERGRNQLVMPEEL</sequence>
<dbReference type="GO" id="GO:0005886">
    <property type="term" value="C:plasma membrane"/>
    <property type="evidence" value="ECO:0007669"/>
    <property type="project" value="TreeGrafter"/>
</dbReference>
<keyword evidence="4" id="KW-0812">Transmembrane</keyword>
<dbReference type="InterPro" id="IPR043128">
    <property type="entry name" value="Rev_trsase/Diguanyl_cyclase"/>
</dbReference>
<dbReference type="SMART" id="SM00028">
    <property type="entry name" value="TPR"/>
    <property type="match status" value="4"/>
</dbReference>
<dbReference type="SUPFAM" id="SSF55073">
    <property type="entry name" value="Nucleotide cyclase"/>
    <property type="match status" value="1"/>
</dbReference>
<protein>
    <recommendedName>
        <fullName evidence="1">diguanylate cyclase</fullName>
        <ecNumber evidence="1">2.7.7.65</ecNumber>
    </recommendedName>
</protein>
<name>A0A0A5I3D4_PHOS4</name>
<dbReference type="SMART" id="SM00267">
    <property type="entry name" value="GGDEF"/>
    <property type="match status" value="1"/>
</dbReference>
<dbReference type="PANTHER" id="PTHR45138:SF9">
    <property type="entry name" value="DIGUANYLATE CYCLASE DGCM-RELATED"/>
    <property type="match status" value="1"/>
</dbReference>
<feature type="transmembrane region" description="Helical" evidence="4">
    <location>
        <begin position="450"/>
        <end position="470"/>
    </location>
</feature>
<dbReference type="GO" id="GO:0043709">
    <property type="term" value="P:cell adhesion involved in single-species biofilm formation"/>
    <property type="evidence" value="ECO:0007669"/>
    <property type="project" value="TreeGrafter"/>
</dbReference>
<keyword evidence="4" id="KW-0472">Membrane</keyword>
<dbReference type="RefSeq" id="WP_038188596.1">
    <property type="nucleotide sequence ID" value="NZ_JRWP01000004.1"/>
</dbReference>
<dbReference type="InterPro" id="IPR050469">
    <property type="entry name" value="Diguanylate_Cyclase"/>
</dbReference>
<evidence type="ECO:0000256" key="1">
    <source>
        <dbReference type="ARBA" id="ARBA00012528"/>
    </source>
</evidence>
<dbReference type="PANTHER" id="PTHR45138">
    <property type="entry name" value="REGULATORY COMPONENTS OF SENSORY TRANSDUCTION SYSTEM"/>
    <property type="match status" value="1"/>
</dbReference>
<dbReference type="Pfam" id="PF00990">
    <property type="entry name" value="GGDEF"/>
    <property type="match status" value="1"/>
</dbReference>
<dbReference type="Gene3D" id="1.25.40.10">
    <property type="entry name" value="Tetratricopeptide repeat domain"/>
    <property type="match status" value="2"/>
</dbReference>
<dbReference type="OrthoDB" id="6191081at2"/>
<comment type="caution">
    <text evidence="6">The sequence shown here is derived from an EMBL/GenBank/DDBJ whole genome shotgun (WGS) entry which is preliminary data.</text>
</comment>
<dbReference type="EC" id="2.7.7.65" evidence="1"/>
<accession>A0A0A5I3D4</accession>
<dbReference type="CDD" id="cd01949">
    <property type="entry name" value="GGDEF"/>
    <property type="match status" value="1"/>
</dbReference>
<comment type="catalytic activity">
    <reaction evidence="2">
        <text>2 GTP = 3',3'-c-di-GMP + 2 diphosphate</text>
        <dbReference type="Rhea" id="RHEA:24898"/>
        <dbReference type="ChEBI" id="CHEBI:33019"/>
        <dbReference type="ChEBI" id="CHEBI:37565"/>
        <dbReference type="ChEBI" id="CHEBI:58805"/>
        <dbReference type="EC" id="2.7.7.65"/>
    </reaction>
</comment>
<reference evidence="6 7" key="1">
    <citation type="submission" date="2014-10" db="EMBL/GenBank/DDBJ databases">
        <title>Genome sequencing of Vibrio sinaloensis T08.</title>
        <authorList>
            <person name="Chan K.-G."/>
            <person name="Mohamad N.I."/>
        </authorList>
    </citation>
    <scope>NUCLEOTIDE SEQUENCE [LARGE SCALE GENOMIC DNA]</scope>
    <source>
        <strain evidence="6 7">T08</strain>
    </source>
</reference>
<feature type="coiled-coil region" evidence="3">
    <location>
        <begin position="419"/>
        <end position="448"/>
    </location>
</feature>
<evidence type="ECO:0000256" key="2">
    <source>
        <dbReference type="ARBA" id="ARBA00034247"/>
    </source>
</evidence>
<dbReference type="AlphaFoldDB" id="A0A0A5I3D4"/>
<evidence type="ECO:0000313" key="7">
    <source>
        <dbReference type="Proteomes" id="UP000030451"/>
    </source>
</evidence>
<dbReference type="InterPro" id="IPR000160">
    <property type="entry name" value="GGDEF_dom"/>
</dbReference>
<proteinExistence type="predicted"/>
<feature type="domain" description="GGDEF" evidence="5">
    <location>
        <begin position="510"/>
        <end position="643"/>
    </location>
</feature>
<dbReference type="GO" id="GO:1902201">
    <property type="term" value="P:negative regulation of bacterial-type flagellum-dependent cell motility"/>
    <property type="evidence" value="ECO:0007669"/>
    <property type="project" value="TreeGrafter"/>
</dbReference>
<gene>
    <name evidence="6" type="ORF">NM06_05045</name>
</gene>